<comment type="caution">
    <text evidence="2">The sequence shown here is derived from an EMBL/GenBank/DDBJ whole genome shotgun (WGS) entry which is preliminary data.</text>
</comment>
<accession>A0A645EYA9</accession>
<feature type="compositionally biased region" description="Basic and acidic residues" evidence="1">
    <location>
        <begin position="20"/>
        <end position="29"/>
    </location>
</feature>
<protein>
    <submittedName>
        <fullName evidence="2">Uncharacterized protein</fullName>
    </submittedName>
</protein>
<dbReference type="EMBL" id="VSSQ01052955">
    <property type="protein sequence ID" value="MPN07001.1"/>
    <property type="molecule type" value="Genomic_DNA"/>
</dbReference>
<feature type="compositionally biased region" description="Basic and acidic residues" evidence="1">
    <location>
        <begin position="42"/>
        <end position="57"/>
    </location>
</feature>
<reference evidence="2" key="1">
    <citation type="submission" date="2019-08" db="EMBL/GenBank/DDBJ databases">
        <authorList>
            <person name="Kucharzyk K."/>
            <person name="Murdoch R.W."/>
            <person name="Higgins S."/>
            <person name="Loffler F."/>
        </authorList>
    </citation>
    <scope>NUCLEOTIDE SEQUENCE</scope>
</reference>
<feature type="compositionally biased region" description="Basic and acidic residues" evidence="1">
    <location>
        <begin position="118"/>
        <end position="131"/>
    </location>
</feature>
<gene>
    <name evidence="2" type="ORF">SDC9_154260</name>
</gene>
<proteinExistence type="predicted"/>
<feature type="region of interest" description="Disordered" evidence="1">
    <location>
        <begin position="1"/>
        <end position="131"/>
    </location>
</feature>
<dbReference type="AlphaFoldDB" id="A0A645EYA9"/>
<name>A0A645EYA9_9ZZZZ</name>
<sequence length="131" mass="14402">MLAGDRANPWNERTGQVNQQEHKDKEAQRNHKWGGGGNFHQKACDKGGDAYTERPGKVEGIGHLVQGSPFLTTGEPPFYLRPQQAHEGPIQGKGTVGDGQGAGKHEKQHRKGHSSNGEFHKVTRPEVHRKA</sequence>
<evidence type="ECO:0000256" key="1">
    <source>
        <dbReference type="SAM" id="MobiDB-lite"/>
    </source>
</evidence>
<evidence type="ECO:0000313" key="2">
    <source>
        <dbReference type="EMBL" id="MPN07001.1"/>
    </source>
</evidence>
<organism evidence="2">
    <name type="scientific">bioreactor metagenome</name>
    <dbReference type="NCBI Taxonomy" id="1076179"/>
    <lineage>
        <taxon>unclassified sequences</taxon>
        <taxon>metagenomes</taxon>
        <taxon>ecological metagenomes</taxon>
    </lineage>
</organism>